<organism evidence="1">
    <name type="scientific">bioreactor metagenome</name>
    <dbReference type="NCBI Taxonomy" id="1076179"/>
    <lineage>
        <taxon>unclassified sequences</taxon>
        <taxon>metagenomes</taxon>
        <taxon>ecological metagenomes</taxon>
    </lineage>
</organism>
<protein>
    <submittedName>
        <fullName evidence="1">Uncharacterized protein</fullName>
    </submittedName>
</protein>
<dbReference type="AlphaFoldDB" id="A0A645DCI4"/>
<dbReference type="EMBL" id="VSSQ01034702">
    <property type="protein sequence ID" value="MPM86728.1"/>
    <property type="molecule type" value="Genomic_DNA"/>
</dbReference>
<evidence type="ECO:0000313" key="1">
    <source>
        <dbReference type="EMBL" id="MPM86728.1"/>
    </source>
</evidence>
<sequence>MGVKQPQVIVDFGHRGDGGARVAARGALLDGNRRRQSFDVIDLGLLEPVEKLPGVGRKALDIAALSLGIKRIEGERRLAGTGQPGDDHQLVARDFDVDVFEVVLACAPDDDIVEHKRTSRNVSEHYYTTGMLFRQSRV</sequence>
<comment type="caution">
    <text evidence="1">The sequence shown here is derived from an EMBL/GenBank/DDBJ whole genome shotgun (WGS) entry which is preliminary data.</text>
</comment>
<gene>
    <name evidence="1" type="ORF">SDC9_133819</name>
</gene>
<proteinExistence type="predicted"/>
<accession>A0A645DCI4</accession>
<reference evidence="1" key="1">
    <citation type="submission" date="2019-08" db="EMBL/GenBank/DDBJ databases">
        <authorList>
            <person name="Kucharzyk K."/>
            <person name="Murdoch R.W."/>
            <person name="Higgins S."/>
            <person name="Loffler F."/>
        </authorList>
    </citation>
    <scope>NUCLEOTIDE SEQUENCE</scope>
</reference>
<name>A0A645DCI4_9ZZZZ</name>